<proteinExistence type="predicted"/>
<accession>A0A6S7FMV9</accession>
<name>A0A6S7FMV9_PARCT</name>
<keyword evidence="2" id="KW-1185">Reference proteome</keyword>
<dbReference type="Proteomes" id="UP001152795">
    <property type="component" value="Unassembled WGS sequence"/>
</dbReference>
<organism evidence="1 2">
    <name type="scientific">Paramuricea clavata</name>
    <name type="common">Red gorgonian</name>
    <name type="synonym">Violescent sea-whip</name>
    <dbReference type="NCBI Taxonomy" id="317549"/>
    <lineage>
        <taxon>Eukaryota</taxon>
        <taxon>Metazoa</taxon>
        <taxon>Cnidaria</taxon>
        <taxon>Anthozoa</taxon>
        <taxon>Octocorallia</taxon>
        <taxon>Malacalcyonacea</taxon>
        <taxon>Plexauridae</taxon>
        <taxon>Paramuricea</taxon>
    </lineage>
</organism>
<evidence type="ECO:0000313" key="2">
    <source>
        <dbReference type="Proteomes" id="UP001152795"/>
    </source>
</evidence>
<sequence>MLQTGCGKGCACNVCVEKREQFKDVFAPLDEFCKAVGSFMEDINSKMYQTLEGLQALERSVNDCQKSVDALRPADPADKNSDYIFEVPEEEYLRATEYPNETIAFCELRNVPKKDLKILDQLSTTQLEPTSIVETVGE</sequence>
<evidence type="ECO:0000313" key="1">
    <source>
        <dbReference type="EMBL" id="CAB3977269.1"/>
    </source>
</evidence>
<gene>
    <name evidence="1" type="ORF">PACLA_8A080187</name>
</gene>
<dbReference type="EMBL" id="CACRXK020000039">
    <property type="protein sequence ID" value="CAB3977269.1"/>
    <property type="molecule type" value="Genomic_DNA"/>
</dbReference>
<dbReference type="AlphaFoldDB" id="A0A6S7FMV9"/>
<protein>
    <submittedName>
        <fullName evidence="1">Uncharacterized protein</fullName>
    </submittedName>
</protein>
<reference evidence="1" key="1">
    <citation type="submission" date="2020-04" db="EMBL/GenBank/DDBJ databases">
        <authorList>
            <person name="Alioto T."/>
            <person name="Alioto T."/>
            <person name="Gomez Garrido J."/>
        </authorList>
    </citation>
    <scope>NUCLEOTIDE SEQUENCE</scope>
    <source>
        <strain evidence="1">A484AB</strain>
    </source>
</reference>
<comment type="caution">
    <text evidence="1">The sequence shown here is derived from an EMBL/GenBank/DDBJ whole genome shotgun (WGS) entry which is preliminary data.</text>
</comment>